<accession>A0ABR1G8I6</accession>
<evidence type="ECO:0000256" key="1">
    <source>
        <dbReference type="SAM" id="MobiDB-lite"/>
    </source>
</evidence>
<proteinExistence type="predicted"/>
<comment type="caution">
    <text evidence="3">The sequence shown here is derived from an EMBL/GenBank/DDBJ whole genome shotgun (WGS) entry which is preliminary data.</text>
</comment>
<keyword evidence="2" id="KW-0732">Signal</keyword>
<reference evidence="3 4" key="1">
    <citation type="submission" date="2024-03" db="EMBL/GenBank/DDBJ databases">
        <title>Aureococcus anophagefferens CCMP1851 and Kratosvirus quantuckense: Draft genome of a second virus-susceptible host strain in the model system.</title>
        <authorList>
            <person name="Chase E."/>
            <person name="Truchon A.R."/>
            <person name="Schepens W."/>
            <person name="Wilhelm S.W."/>
        </authorList>
    </citation>
    <scope>NUCLEOTIDE SEQUENCE [LARGE SCALE GENOMIC DNA]</scope>
    <source>
        <strain evidence="3 4">CCMP1851</strain>
    </source>
</reference>
<evidence type="ECO:0000256" key="2">
    <source>
        <dbReference type="SAM" id="SignalP"/>
    </source>
</evidence>
<organism evidence="3 4">
    <name type="scientific">Aureococcus anophagefferens</name>
    <name type="common">Harmful bloom alga</name>
    <dbReference type="NCBI Taxonomy" id="44056"/>
    <lineage>
        <taxon>Eukaryota</taxon>
        <taxon>Sar</taxon>
        <taxon>Stramenopiles</taxon>
        <taxon>Ochrophyta</taxon>
        <taxon>Pelagophyceae</taxon>
        <taxon>Pelagomonadales</taxon>
        <taxon>Pelagomonadaceae</taxon>
        <taxon>Aureococcus</taxon>
    </lineage>
</organism>
<feature type="region of interest" description="Disordered" evidence="1">
    <location>
        <begin position="39"/>
        <end position="71"/>
    </location>
</feature>
<dbReference type="InterPro" id="IPR020526">
    <property type="entry name" value="Ribosomal_cL38"/>
</dbReference>
<dbReference type="EMBL" id="JBBJCI010000078">
    <property type="protein sequence ID" value="KAK7249490.1"/>
    <property type="molecule type" value="Genomic_DNA"/>
</dbReference>
<feature type="chain" id="PRO_5046147025" evidence="2">
    <location>
        <begin position="16"/>
        <end position="144"/>
    </location>
</feature>
<dbReference type="Proteomes" id="UP001363151">
    <property type="component" value="Unassembled WGS sequence"/>
</dbReference>
<protein>
    <submittedName>
        <fullName evidence="3">Uncharacterized protein</fullName>
    </submittedName>
</protein>
<dbReference type="Pfam" id="PF17257">
    <property type="entry name" value="DUF5323"/>
    <property type="match status" value="1"/>
</dbReference>
<keyword evidence="4" id="KW-1185">Reference proteome</keyword>
<evidence type="ECO:0000313" key="3">
    <source>
        <dbReference type="EMBL" id="KAK7249490.1"/>
    </source>
</evidence>
<gene>
    <name evidence="3" type="ORF">SO694_00049288</name>
</gene>
<name>A0ABR1G8I6_AURAN</name>
<evidence type="ECO:0000313" key="4">
    <source>
        <dbReference type="Proteomes" id="UP001363151"/>
    </source>
</evidence>
<sequence length="144" mass="15418">MAKLLLLGLVASASAFIAPQTSTRGLTVVSVSRPQLKAAKKANRLRPKKSRPSDINRAPPPYNTEPQFYEGRPDEYVRAQRREFARGVVVSEGDDSFDKNAHIASIVSALEAQGEYDNTDAAADAEIMAAVKYPDAAVAAAAMA</sequence>
<feature type="compositionally biased region" description="Basic residues" evidence="1">
    <location>
        <begin position="39"/>
        <end position="50"/>
    </location>
</feature>
<feature type="signal peptide" evidence="2">
    <location>
        <begin position="1"/>
        <end position="15"/>
    </location>
</feature>